<dbReference type="AlphaFoldDB" id="A0A7C9R7W4"/>
<dbReference type="Proteomes" id="UP000481252">
    <property type="component" value="Unassembled WGS sequence"/>
</dbReference>
<proteinExistence type="predicted"/>
<comment type="caution">
    <text evidence="1">The sequence shown here is derived from an EMBL/GenBank/DDBJ whole genome shotgun (WGS) entry which is preliminary data.</text>
</comment>
<name>A0A7C9R7W4_9HYPH</name>
<organism evidence="1 2">
    <name type="scientific">Mesorhizobium zhangyense</name>
    <dbReference type="NCBI Taxonomy" id="1776730"/>
    <lineage>
        <taxon>Bacteria</taxon>
        <taxon>Pseudomonadati</taxon>
        <taxon>Pseudomonadota</taxon>
        <taxon>Alphaproteobacteria</taxon>
        <taxon>Hyphomicrobiales</taxon>
        <taxon>Phyllobacteriaceae</taxon>
        <taxon>Mesorhizobium</taxon>
    </lineage>
</organism>
<protein>
    <submittedName>
        <fullName evidence="1">Uncharacterized protein</fullName>
    </submittedName>
</protein>
<sequence length="50" mass="5310">MVTRLGVVFLISALFAGGFAGVVHLSDTSARYDTGCRVSTNPACFGPYQR</sequence>
<accession>A0A7C9R7W4</accession>
<evidence type="ECO:0000313" key="2">
    <source>
        <dbReference type="Proteomes" id="UP000481252"/>
    </source>
</evidence>
<evidence type="ECO:0000313" key="1">
    <source>
        <dbReference type="EMBL" id="NGN42362.1"/>
    </source>
</evidence>
<gene>
    <name evidence="1" type="ORF">G6N74_14935</name>
</gene>
<reference evidence="1 2" key="1">
    <citation type="submission" date="2020-02" db="EMBL/GenBank/DDBJ databases">
        <title>Genome sequence of the type strain CGMCC 1.15528 of Mesorhizobium zhangyense.</title>
        <authorList>
            <person name="Gao J."/>
            <person name="Sun J."/>
        </authorList>
    </citation>
    <scope>NUCLEOTIDE SEQUENCE [LARGE SCALE GENOMIC DNA]</scope>
    <source>
        <strain evidence="1 2">CGMCC 1.15528</strain>
    </source>
</reference>
<dbReference type="RefSeq" id="WP_165118623.1">
    <property type="nucleotide sequence ID" value="NZ_JAAKZG010000005.1"/>
</dbReference>
<keyword evidence="2" id="KW-1185">Reference proteome</keyword>
<dbReference type="EMBL" id="JAAKZG010000005">
    <property type="protein sequence ID" value="NGN42362.1"/>
    <property type="molecule type" value="Genomic_DNA"/>
</dbReference>